<evidence type="ECO:0000313" key="1">
    <source>
        <dbReference type="EMBL" id="VTZ63972.1"/>
    </source>
</evidence>
<evidence type="ECO:0000313" key="2">
    <source>
        <dbReference type="Proteomes" id="UP000507954"/>
    </source>
</evidence>
<dbReference type="AlphaFoldDB" id="A0A508X293"/>
<reference evidence="1 2" key="1">
    <citation type="submission" date="2019-06" db="EMBL/GenBank/DDBJ databases">
        <authorList>
            <person name="Le Quere A."/>
            <person name="Colella S."/>
        </authorList>
    </citation>
    <scope>NUCLEOTIDE SEQUENCE [LARGE SCALE GENOMIC DNA]</scope>
    <source>
        <strain evidence="1">EmedicaeMD41</strain>
    </source>
</reference>
<gene>
    <name evidence="1" type="ORF">EMEDMD4_530179</name>
</gene>
<organism evidence="1 2">
    <name type="scientific">Sinorhizobium medicae</name>
    <dbReference type="NCBI Taxonomy" id="110321"/>
    <lineage>
        <taxon>Bacteria</taxon>
        <taxon>Pseudomonadati</taxon>
        <taxon>Pseudomonadota</taxon>
        <taxon>Alphaproteobacteria</taxon>
        <taxon>Hyphomicrobiales</taxon>
        <taxon>Rhizobiaceae</taxon>
        <taxon>Sinorhizobium/Ensifer group</taxon>
        <taxon>Sinorhizobium</taxon>
    </lineage>
</organism>
<dbReference type="EMBL" id="CABFNB010000121">
    <property type="protein sequence ID" value="VTZ63972.1"/>
    <property type="molecule type" value="Genomic_DNA"/>
</dbReference>
<proteinExistence type="predicted"/>
<dbReference type="Proteomes" id="UP000507954">
    <property type="component" value="Unassembled WGS sequence"/>
</dbReference>
<accession>A0A508X293</accession>
<name>A0A508X293_9HYPH</name>
<protein>
    <submittedName>
        <fullName evidence="1">Uncharacterized protein</fullName>
    </submittedName>
</protein>
<sequence length="54" mass="6175">MEPGTRRQYQRRHASVPCRRGAVRFDRCRAVLACRMTVGEDSGLIEQILNVIDS</sequence>